<accession>A0A849I3M3</accession>
<dbReference type="InterPro" id="IPR029039">
    <property type="entry name" value="Flavoprotein-like_sf"/>
</dbReference>
<dbReference type="InterPro" id="IPR005025">
    <property type="entry name" value="FMN_Rdtase-like_dom"/>
</dbReference>
<feature type="domain" description="NADPH-dependent FMN reductase-like" evidence="1">
    <location>
        <begin position="4"/>
        <end position="148"/>
    </location>
</feature>
<evidence type="ECO:0000259" key="1">
    <source>
        <dbReference type="Pfam" id="PF03358"/>
    </source>
</evidence>
<name>A0A849I3M3_9HYPH</name>
<protein>
    <submittedName>
        <fullName evidence="2">NAD(P)H-dependent oxidoreductase</fullName>
    </submittedName>
</protein>
<comment type="caution">
    <text evidence="2">The sequence shown here is derived from an EMBL/GenBank/DDBJ whole genome shotgun (WGS) entry which is preliminary data.</text>
</comment>
<proteinExistence type="predicted"/>
<dbReference type="Proteomes" id="UP000564885">
    <property type="component" value="Unassembled WGS sequence"/>
</dbReference>
<dbReference type="GO" id="GO:0010181">
    <property type="term" value="F:FMN binding"/>
    <property type="evidence" value="ECO:0007669"/>
    <property type="project" value="TreeGrafter"/>
</dbReference>
<dbReference type="RefSeq" id="WP_171216501.1">
    <property type="nucleotide sequence ID" value="NZ_JABEPP010000001.1"/>
</dbReference>
<gene>
    <name evidence="2" type="ORF">HJG44_01085</name>
</gene>
<reference evidence="2 3" key="1">
    <citation type="submission" date="2020-04" db="EMBL/GenBank/DDBJ databases">
        <title>Enterovirga sp. isolate from soil.</title>
        <authorList>
            <person name="Chea S."/>
            <person name="Kim D.-U."/>
        </authorList>
    </citation>
    <scope>NUCLEOTIDE SEQUENCE [LARGE SCALE GENOMIC DNA]</scope>
    <source>
        <strain evidence="2 3">DB1703</strain>
    </source>
</reference>
<dbReference type="Gene3D" id="3.40.50.360">
    <property type="match status" value="1"/>
</dbReference>
<dbReference type="GO" id="GO:0005829">
    <property type="term" value="C:cytosol"/>
    <property type="evidence" value="ECO:0007669"/>
    <property type="project" value="TreeGrafter"/>
</dbReference>
<evidence type="ECO:0000313" key="3">
    <source>
        <dbReference type="Proteomes" id="UP000564885"/>
    </source>
</evidence>
<evidence type="ECO:0000313" key="2">
    <source>
        <dbReference type="EMBL" id="NNM70989.1"/>
    </source>
</evidence>
<dbReference type="InterPro" id="IPR050712">
    <property type="entry name" value="NAD(P)H-dep_reductase"/>
</dbReference>
<dbReference type="Pfam" id="PF03358">
    <property type="entry name" value="FMN_red"/>
    <property type="match status" value="1"/>
</dbReference>
<dbReference type="SUPFAM" id="SSF52218">
    <property type="entry name" value="Flavoproteins"/>
    <property type="match status" value="1"/>
</dbReference>
<dbReference type="EMBL" id="JABEPP010000001">
    <property type="protein sequence ID" value="NNM70989.1"/>
    <property type="molecule type" value="Genomic_DNA"/>
</dbReference>
<sequence length="191" mass="21355">MAPKLDVIICSTRPGRVGKPVGDWFDGVARQHGGFEVELVDLAEVNLPIYDEPKHPRLQQYEHEHTRRWSAIVDAADAFVFVTPEYNFGPPPSLVNALNYVYLEWNYKPAGFVSYGGVSGGMRAVQTEKLTLTTLKMVPILETVLIPMVPQHIDKETGAFRPTDIHASSATAMLDELLRWTNALKPLRQKG</sequence>
<dbReference type="GO" id="GO:0016491">
    <property type="term" value="F:oxidoreductase activity"/>
    <property type="evidence" value="ECO:0007669"/>
    <property type="project" value="InterPro"/>
</dbReference>
<keyword evidence="3" id="KW-1185">Reference proteome</keyword>
<organism evidence="2 3">
    <name type="scientific">Enterovirga aerilata</name>
    <dbReference type="NCBI Taxonomy" id="2730920"/>
    <lineage>
        <taxon>Bacteria</taxon>
        <taxon>Pseudomonadati</taxon>
        <taxon>Pseudomonadota</taxon>
        <taxon>Alphaproteobacteria</taxon>
        <taxon>Hyphomicrobiales</taxon>
        <taxon>Methylobacteriaceae</taxon>
        <taxon>Enterovirga</taxon>
    </lineage>
</organism>
<dbReference type="PANTHER" id="PTHR30543:SF21">
    <property type="entry name" value="NAD(P)H-DEPENDENT FMN REDUCTASE LOT6"/>
    <property type="match status" value="1"/>
</dbReference>
<dbReference type="PANTHER" id="PTHR30543">
    <property type="entry name" value="CHROMATE REDUCTASE"/>
    <property type="match status" value="1"/>
</dbReference>
<dbReference type="AlphaFoldDB" id="A0A849I3M3"/>